<comment type="caution">
    <text evidence="1">The sequence shown here is derived from an EMBL/GenBank/DDBJ whole genome shotgun (WGS) entry which is preliminary data.</text>
</comment>
<evidence type="ECO:0000313" key="2">
    <source>
        <dbReference type="Proteomes" id="UP001497472"/>
    </source>
</evidence>
<organism evidence="1 2">
    <name type="scientific">Leptosia nina</name>
    <dbReference type="NCBI Taxonomy" id="320188"/>
    <lineage>
        <taxon>Eukaryota</taxon>
        <taxon>Metazoa</taxon>
        <taxon>Ecdysozoa</taxon>
        <taxon>Arthropoda</taxon>
        <taxon>Hexapoda</taxon>
        <taxon>Insecta</taxon>
        <taxon>Pterygota</taxon>
        <taxon>Neoptera</taxon>
        <taxon>Endopterygota</taxon>
        <taxon>Lepidoptera</taxon>
        <taxon>Glossata</taxon>
        <taxon>Ditrysia</taxon>
        <taxon>Papilionoidea</taxon>
        <taxon>Pieridae</taxon>
        <taxon>Pierinae</taxon>
        <taxon>Leptosia</taxon>
    </lineage>
</organism>
<evidence type="ECO:0000313" key="1">
    <source>
        <dbReference type="EMBL" id="CAK1549247.1"/>
    </source>
</evidence>
<keyword evidence="2" id="KW-1185">Reference proteome</keyword>
<accession>A0AAV1JIL3</accession>
<dbReference type="AlphaFoldDB" id="A0AAV1JIL3"/>
<reference evidence="1 2" key="1">
    <citation type="submission" date="2023-11" db="EMBL/GenBank/DDBJ databases">
        <authorList>
            <person name="Okamura Y."/>
        </authorList>
    </citation>
    <scope>NUCLEOTIDE SEQUENCE [LARGE SCALE GENOMIC DNA]</scope>
</reference>
<gene>
    <name evidence="1" type="ORF">LNINA_LOCUS8560</name>
</gene>
<dbReference type="Proteomes" id="UP001497472">
    <property type="component" value="Unassembled WGS sequence"/>
</dbReference>
<dbReference type="EMBL" id="CAVLEF010000011">
    <property type="protein sequence ID" value="CAK1549247.1"/>
    <property type="molecule type" value="Genomic_DNA"/>
</dbReference>
<sequence length="97" mass="10731">MKIIAVLLIENLTSIDQFPRGSLEQVSQCILPPDISYSAVNPITAENRTRYRIIDQKLIIAVSSHKGQFIPHLGDLACSVRDNLLSAKPDINGDMDN</sequence>
<protein>
    <submittedName>
        <fullName evidence="1">Uncharacterized protein</fullName>
    </submittedName>
</protein>
<name>A0AAV1JIL3_9NEOP</name>
<proteinExistence type="predicted"/>